<evidence type="ECO:0000313" key="7">
    <source>
        <dbReference type="Proteomes" id="UP001273505"/>
    </source>
</evidence>
<dbReference type="PANTHER" id="PTHR30097">
    <property type="entry name" value="CATION EFFLUX SYSTEM PROTEIN CUSB"/>
    <property type="match status" value="1"/>
</dbReference>
<feature type="domain" description="CusB-like beta-barrel" evidence="3">
    <location>
        <begin position="182"/>
        <end position="256"/>
    </location>
</feature>
<dbReference type="Gene3D" id="2.40.30.170">
    <property type="match status" value="1"/>
</dbReference>
<feature type="domain" description="CzcB-like barrel-sandwich hybrid" evidence="4">
    <location>
        <begin position="107"/>
        <end position="179"/>
    </location>
</feature>
<sequence length="338" mass="37293">MISNLFPRLSVAALFCCAVLLIDFSQAEENHEGHDHDHSQASSNSATNNVHVESRLGAPRDEHDEAYIKLTRAQLSEFDVEFDVVSAGVIRQQTVLPGQIRMNTENIAHISPRFPAKILDVSARIGDTVKSGQVLAKAESSETLARFEIKSLIDGQVIERHITLGEHLMPSDNAFVVANMSSVWLDIALYPAYWGSVRKNQIVSVGFPNGEEVVEGNIDYVAPTINELTHTGIARVFLNNQSGRWKPGMFVEATVTLKTEPADVVVPLSAVFELEGGNVVFTQSGEFWQAQLVELGRRDDSRVEIIHGLEVGEAYVRKGGFILKAHLQKSEFESGHNH</sequence>
<organism evidence="6 7">
    <name type="scientific">Gilvimarinus gilvus</name>
    <dbReference type="NCBI Taxonomy" id="3058038"/>
    <lineage>
        <taxon>Bacteria</taxon>
        <taxon>Pseudomonadati</taxon>
        <taxon>Pseudomonadota</taxon>
        <taxon>Gammaproteobacteria</taxon>
        <taxon>Cellvibrionales</taxon>
        <taxon>Cellvibrionaceae</taxon>
        <taxon>Gilvimarinus</taxon>
    </lineage>
</organism>
<dbReference type="Pfam" id="PF25975">
    <property type="entry name" value="CzcB_C"/>
    <property type="match status" value="1"/>
</dbReference>
<dbReference type="Gene3D" id="2.40.420.20">
    <property type="match status" value="1"/>
</dbReference>
<dbReference type="Pfam" id="PF25954">
    <property type="entry name" value="Beta-barrel_RND_2"/>
    <property type="match status" value="1"/>
</dbReference>
<dbReference type="Proteomes" id="UP001273505">
    <property type="component" value="Unassembled WGS sequence"/>
</dbReference>
<reference evidence="6 7" key="1">
    <citation type="submission" date="2023-11" db="EMBL/GenBank/DDBJ databases">
        <title>Gilvimarinus fulvus sp. nov., isolated from the surface of Kelp.</title>
        <authorList>
            <person name="Sun Y.Y."/>
            <person name="Gong Y."/>
            <person name="Du Z.J."/>
        </authorList>
    </citation>
    <scope>NUCLEOTIDE SEQUENCE [LARGE SCALE GENOMIC DNA]</scope>
    <source>
        <strain evidence="6 7">SDUM040013</strain>
    </source>
</reference>
<feature type="domain" description="CzcB-like C-terminal circularly permuted SH3-like" evidence="5">
    <location>
        <begin position="264"/>
        <end position="324"/>
    </location>
</feature>
<feature type="signal peptide" evidence="2">
    <location>
        <begin position="1"/>
        <end position="27"/>
    </location>
</feature>
<protein>
    <submittedName>
        <fullName evidence="6">Efflux RND transporter periplasmic adaptor subunit</fullName>
    </submittedName>
</protein>
<dbReference type="InterPro" id="IPR058792">
    <property type="entry name" value="Beta-barrel_RND_2"/>
</dbReference>
<keyword evidence="2" id="KW-0732">Signal</keyword>
<keyword evidence="1" id="KW-0813">Transport</keyword>
<feature type="chain" id="PRO_5045725688" evidence="2">
    <location>
        <begin position="28"/>
        <end position="338"/>
    </location>
</feature>
<keyword evidence="7" id="KW-1185">Reference proteome</keyword>
<comment type="caution">
    <text evidence="6">The sequence shown here is derived from an EMBL/GenBank/DDBJ whole genome shotgun (WGS) entry which is preliminary data.</text>
</comment>
<dbReference type="EMBL" id="JAXAFO010000009">
    <property type="protein sequence ID" value="MDX6849130.1"/>
    <property type="molecule type" value="Genomic_DNA"/>
</dbReference>
<dbReference type="Gene3D" id="2.40.50.100">
    <property type="match status" value="1"/>
</dbReference>
<proteinExistence type="predicted"/>
<evidence type="ECO:0000256" key="1">
    <source>
        <dbReference type="ARBA" id="ARBA00022448"/>
    </source>
</evidence>
<dbReference type="SUPFAM" id="SSF111369">
    <property type="entry name" value="HlyD-like secretion proteins"/>
    <property type="match status" value="1"/>
</dbReference>
<dbReference type="InterPro" id="IPR058649">
    <property type="entry name" value="CzcB_C"/>
</dbReference>
<dbReference type="InterPro" id="IPR051909">
    <property type="entry name" value="MFP_Cation_Efflux"/>
</dbReference>
<dbReference type="InterPro" id="IPR058647">
    <property type="entry name" value="BSH_CzcB-like"/>
</dbReference>
<evidence type="ECO:0000256" key="2">
    <source>
        <dbReference type="SAM" id="SignalP"/>
    </source>
</evidence>
<evidence type="ECO:0000259" key="3">
    <source>
        <dbReference type="Pfam" id="PF25954"/>
    </source>
</evidence>
<dbReference type="RefSeq" id="WP_319835071.1">
    <property type="nucleotide sequence ID" value="NZ_JAXAFO010000009.1"/>
</dbReference>
<gene>
    <name evidence="6" type="ORF">SCD92_07150</name>
</gene>
<dbReference type="Pfam" id="PF25973">
    <property type="entry name" value="BSH_CzcB"/>
    <property type="match status" value="1"/>
</dbReference>
<evidence type="ECO:0000259" key="5">
    <source>
        <dbReference type="Pfam" id="PF25975"/>
    </source>
</evidence>
<evidence type="ECO:0000259" key="4">
    <source>
        <dbReference type="Pfam" id="PF25973"/>
    </source>
</evidence>
<accession>A0ABU4RW81</accession>
<dbReference type="PANTHER" id="PTHR30097:SF4">
    <property type="entry name" value="SLR6042 PROTEIN"/>
    <property type="match status" value="1"/>
</dbReference>
<name>A0ABU4RW81_9GAMM</name>
<evidence type="ECO:0000313" key="6">
    <source>
        <dbReference type="EMBL" id="MDX6849130.1"/>
    </source>
</evidence>